<feature type="compositionally biased region" description="Polar residues" evidence="1">
    <location>
        <begin position="246"/>
        <end position="269"/>
    </location>
</feature>
<dbReference type="EMBL" id="CAMPGE010011714">
    <property type="protein sequence ID" value="CAI2370527.1"/>
    <property type="molecule type" value="Genomic_DNA"/>
</dbReference>
<dbReference type="Proteomes" id="UP001295684">
    <property type="component" value="Unassembled WGS sequence"/>
</dbReference>
<gene>
    <name evidence="2" type="ORF">ECRASSUSDP1_LOCUS11840</name>
</gene>
<feature type="region of interest" description="Disordered" evidence="1">
    <location>
        <begin position="243"/>
        <end position="269"/>
    </location>
</feature>
<evidence type="ECO:0000313" key="2">
    <source>
        <dbReference type="EMBL" id="CAI2370527.1"/>
    </source>
</evidence>
<organism evidence="2 3">
    <name type="scientific">Euplotes crassus</name>
    <dbReference type="NCBI Taxonomy" id="5936"/>
    <lineage>
        <taxon>Eukaryota</taxon>
        <taxon>Sar</taxon>
        <taxon>Alveolata</taxon>
        <taxon>Ciliophora</taxon>
        <taxon>Intramacronucleata</taxon>
        <taxon>Spirotrichea</taxon>
        <taxon>Hypotrichia</taxon>
        <taxon>Euplotida</taxon>
        <taxon>Euplotidae</taxon>
        <taxon>Moneuplotes</taxon>
    </lineage>
</organism>
<comment type="caution">
    <text evidence="2">The sequence shown here is derived from an EMBL/GenBank/DDBJ whole genome shotgun (WGS) entry which is preliminary data.</text>
</comment>
<name>A0AAD1XFW3_EUPCR</name>
<sequence>MSRNSASTIIPKDKPGISLDADFGFSMFMSIYGCPADPSSKQKYKLKKKQVEVTPATELPKICLQSITKKFKLQWSKVQQKISLDQKREELKTKKVRGEKSEEVKKRYQKLQKYLDRKNQLLRENIKRKPLTKMPIENNISVREEPEPDQPSLPVVKQFLKRKLPKSDNLIRKKKGYYQSRAYMKWLYEKKVEEDKQTLDEIEKRIRKSSQNSYSQNIRRKNKNANQIDDFYSPLSSAKIGKACKATSTSPRLPTVTGSSTNFQPYSNS</sequence>
<dbReference type="AlphaFoldDB" id="A0AAD1XFW3"/>
<dbReference type="PROSITE" id="PS51257">
    <property type="entry name" value="PROKAR_LIPOPROTEIN"/>
    <property type="match status" value="1"/>
</dbReference>
<accession>A0AAD1XFW3</accession>
<protein>
    <submittedName>
        <fullName evidence="2">Uncharacterized protein</fullName>
    </submittedName>
</protein>
<reference evidence="2" key="1">
    <citation type="submission" date="2023-07" db="EMBL/GenBank/DDBJ databases">
        <authorList>
            <consortium name="AG Swart"/>
            <person name="Singh M."/>
            <person name="Singh A."/>
            <person name="Seah K."/>
            <person name="Emmerich C."/>
        </authorList>
    </citation>
    <scope>NUCLEOTIDE SEQUENCE</scope>
    <source>
        <strain evidence="2">DP1</strain>
    </source>
</reference>
<feature type="region of interest" description="Disordered" evidence="1">
    <location>
        <begin position="206"/>
        <end position="229"/>
    </location>
</feature>
<evidence type="ECO:0000313" key="3">
    <source>
        <dbReference type="Proteomes" id="UP001295684"/>
    </source>
</evidence>
<proteinExistence type="predicted"/>
<keyword evidence="3" id="KW-1185">Reference proteome</keyword>
<evidence type="ECO:0000256" key="1">
    <source>
        <dbReference type="SAM" id="MobiDB-lite"/>
    </source>
</evidence>